<accession>A0A9D1Z7I1</accession>
<reference evidence="2" key="1">
    <citation type="journal article" date="2021" name="PeerJ">
        <title>Extensive microbial diversity within the chicken gut microbiome revealed by metagenomics and culture.</title>
        <authorList>
            <person name="Gilroy R."/>
            <person name="Ravi A."/>
            <person name="Getino M."/>
            <person name="Pursley I."/>
            <person name="Horton D.L."/>
            <person name="Alikhan N.F."/>
            <person name="Baker D."/>
            <person name="Gharbi K."/>
            <person name="Hall N."/>
            <person name="Watson M."/>
            <person name="Adriaenssens E.M."/>
            <person name="Foster-Nyarko E."/>
            <person name="Jarju S."/>
            <person name="Secka A."/>
            <person name="Antonio M."/>
            <person name="Oren A."/>
            <person name="Chaudhuri R.R."/>
            <person name="La Ragione R."/>
            <person name="Hildebrand F."/>
            <person name="Pallen M.J."/>
        </authorList>
    </citation>
    <scope>NUCLEOTIDE SEQUENCE</scope>
    <source>
        <strain evidence="2">CHK199-9574</strain>
    </source>
</reference>
<keyword evidence="1" id="KW-0472">Membrane</keyword>
<gene>
    <name evidence="2" type="ORF">H9728_01335</name>
</gene>
<dbReference type="AlphaFoldDB" id="A0A9D1Z7I1"/>
<dbReference type="Proteomes" id="UP000824135">
    <property type="component" value="Unassembled WGS sequence"/>
</dbReference>
<protein>
    <submittedName>
        <fullName evidence="2">Uncharacterized protein</fullName>
    </submittedName>
</protein>
<proteinExistence type="predicted"/>
<comment type="caution">
    <text evidence="2">The sequence shown here is derived from an EMBL/GenBank/DDBJ whole genome shotgun (WGS) entry which is preliminary data.</text>
</comment>
<feature type="transmembrane region" description="Helical" evidence="1">
    <location>
        <begin position="142"/>
        <end position="162"/>
    </location>
</feature>
<evidence type="ECO:0000313" key="3">
    <source>
        <dbReference type="Proteomes" id="UP000824135"/>
    </source>
</evidence>
<dbReference type="EMBL" id="DXCO01000010">
    <property type="protein sequence ID" value="HIY77664.1"/>
    <property type="molecule type" value="Genomic_DNA"/>
</dbReference>
<organism evidence="2 3">
    <name type="scientific">Candidatus Borkfalkia excrementavium</name>
    <dbReference type="NCBI Taxonomy" id="2838505"/>
    <lineage>
        <taxon>Bacteria</taxon>
        <taxon>Bacillati</taxon>
        <taxon>Bacillota</taxon>
        <taxon>Clostridia</taxon>
        <taxon>Christensenellales</taxon>
        <taxon>Christensenellaceae</taxon>
        <taxon>Candidatus Borkfalkia</taxon>
    </lineage>
</organism>
<evidence type="ECO:0000313" key="2">
    <source>
        <dbReference type="EMBL" id="HIY77664.1"/>
    </source>
</evidence>
<name>A0A9D1Z7I1_9FIRM</name>
<keyword evidence="1" id="KW-0812">Transmembrane</keyword>
<feature type="transmembrane region" description="Helical" evidence="1">
    <location>
        <begin position="111"/>
        <end position="136"/>
    </location>
</feature>
<evidence type="ECO:0000256" key="1">
    <source>
        <dbReference type="SAM" id="Phobius"/>
    </source>
</evidence>
<reference evidence="2" key="2">
    <citation type="submission" date="2021-04" db="EMBL/GenBank/DDBJ databases">
        <authorList>
            <person name="Gilroy R."/>
        </authorList>
    </citation>
    <scope>NUCLEOTIDE SEQUENCE</scope>
    <source>
        <strain evidence="2">CHK199-9574</strain>
    </source>
</reference>
<sequence>MQNNKFSDKLLWCSLPDGADIVRAFFSENRECRVLVYRRKDGTYSYIDQTLTFDEYEQEYRWRGADNELSFYDSEESVLSDIAVQTKNMFGFVPVMYKFTPHTETHKKTSVLFLVLALVSIAVVICGLLFTFLNLGGILSDDFWVCGSIMEGVGLLLWLSFLKLRSPRHEKPVIPQMPTIPREAIIFLYRRKELPESGRVFFSEDGTRRVTVFLRDDGCYSYTYQKLYIESDEEEVDIFSAYASWNTENQSVSLYDSEGGLLKDISPLLADMHELLPPDADARK</sequence>
<keyword evidence="1" id="KW-1133">Transmembrane helix</keyword>